<dbReference type="EMBL" id="CAIQ01000173">
    <property type="protein sequence ID" value="CCI36629.1"/>
    <property type="molecule type" value="Genomic_DNA"/>
</dbReference>
<dbReference type="AlphaFoldDB" id="I4IQQ5"/>
<dbReference type="Proteomes" id="UP000004047">
    <property type="component" value="Unassembled WGS sequence"/>
</dbReference>
<protein>
    <submittedName>
        <fullName evidence="1">Putative HicA protein</fullName>
    </submittedName>
</protein>
<dbReference type="HOGENOM" id="CLU_164851_0_0_3"/>
<dbReference type="Pfam" id="PF07927">
    <property type="entry name" value="HicA_toxin"/>
    <property type="match status" value="1"/>
</dbReference>
<comment type="caution">
    <text evidence="1">The sequence shown here is derived from an EMBL/GenBank/DDBJ whole genome shotgun (WGS) entry which is preliminary data.</text>
</comment>
<evidence type="ECO:0000313" key="2">
    <source>
        <dbReference type="Proteomes" id="UP000004047"/>
    </source>
</evidence>
<organism evidence="1 2">
    <name type="scientific">Microcystis aeruginosa PCC 9701</name>
    <dbReference type="NCBI Taxonomy" id="721123"/>
    <lineage>
        <taxon>Bacteria</taxon>
        <taxon>Bacillati</taxon>
        <taxon>Cyanobacteriota</taxon>
        <taxon>Cyanophyceae</taxon>
        <taxon>Oscillatoriophycideae</taxon>
        <taxon>Chroococcales</taxon>
        <taxon>Microcystaceae</taxon>
        <taxon>Microcystis</taxon>
    </lineage>
</organism>
<dbReference type="GO" id="GO:0003729">
    <property type="term" value="F:mRNA binding"/>
    <property type="evidence" value="ECO:0007669"/>
    <property type="project" value="InterPro"/>
</dbReference>
<sequence>MHGSLLSYDTTMALSKKQRKILDQIFEQPVRSDVVWTDIESLLEALGAEISEGRRLRVWVALKGVKAVFHRPHPRRETDKGAVVSVRRFLSEAGVENDEV</sequence>
<accession>I4IQQ5</accession>
<reference evidence="1 2" key="1">
    <citation type="submission" date="2012-04" db="EMBL/GenBank/DDBJ databases">
        <authorList>
            <person name="Genoscope - CEA"/>
        </authorList>
    </citation>
    <scope>NUCLEOTIDE SEQUENCE [LARGE SCALE GENOMIC DNA]</scope>
    <source>
        <strain evidence="1 2">9701</strain>
    </source>
</reference>
<gene>
    <name evidence="1" type="primary">hicA</name>
    <name evidence="1" type="ORF">MICAK_2540050</name>
</gene>
<dbReference type="InterPro" id="IPR012933">
    <property type="entry name" value="HicA_mRNA_interferase"/>
</dbReference>
<evidence type="ECO:0000313" key="1">
    <source>
        <dbReference type="EMBL" id="CCI36629.1"/>
    </source>
</evidence>
<name>I4IQQ5_MICAE</name>
<proteinExistence type="predicted"/>